<reference evidence="2" key="1">
    <citation type="submission" date="2020-05" db="EMBL/GenBank/DDBJ databases">
        <title>Mycena genomes resolve the evolution of fungal bioluminescence.</title>
        <authorList>
            <person name="Tsai I.J."/>
        </authorList>
    </citation>
    <scope>NUCLEOTIDE SEQUENCE</scope>
    <source>
        <strain evidence="2">160909Yilan</strain>
    </source>
</reference>
<organism evidence="2 3">
    <name type="scientific">Mycena sanguinolenta</name>
    <dbReference type="NCBI Taxonomy" id="230812"/>
    <lineage>
        <taxon>Eukaryota</taxon>
        <taxon>Fungi</taxon>
        <taxon>Dikarya</taxon>
        <taxon>Basidiomycota</taxon>
        <taxon>Agaricomycotina</taxon>
        <taxon>Agaricomycetes</taxon>
        <taxon>Agaricomycetidae</taxon>
        <taxon>Agaricales</taxon>
        <taxon>Marasmiineae</taxon>
        <taxon>Mycenaceae</taxon>
        <taxon>Mycena</taxon>
    </lineage>
</organism>
<comment type="caution">
    <text evidence="2">The sequence shown here is derived from an EMBL/GenBank/DDBJ whole genome shotgun (WGS) entry which is preliminary data.</text>
</comment>
<sequence length="480" mass="51794">MANLSGPCRRLAPQSRCRCLAAYPCHPPSRRRYCVPPLFSTSPRRSVSASLDSRPSSLFPTRRHSAAPLAGHRPFDDATPPVNRGCANHHHPYAVASLLDVAPATQTRQRGVRRPVDSPRCYCRRRAYATPAVLDAGWTFSSLLRVTVPAERIFAASTPSWVHATQPPRFSTPPHPPASSPPDSRPSSLFPTPRHSAPAATLPARATGLIDATTPLCTHHRGFRRCRTLQRPCHATHSRSSPPFPTPRHSAAPPACHHPFDDQHAFPRMPPRSPMSRCFSTPLRVSTLPHPLASVLPDSRPSPPFPTPRHSAAPPACHCAFDDAAPLSRATVLFRRQHAPPRMPPRSSMSRRFSTPLRVSTLPHISATLGLSRVPPPFSPPPCPTARATACFDAATPLCLCPALFDAAAPLHPPTTPPPTPPPTPQPQPPPPTPPPTPQPPAAATDDAATDDATPFVDGAQWSINARRHQFICVCGGGRT</sequence>
<name>A0A8H6TZF8_9AGAR</name>
<feature type="compositionally biased region" description="Pro residues" evidence="1">
    <location>
        <begin position="411"/>
        <end position="441"/>
    </location>
</feature>
<feature type="region of interest" description="Disordered" evidence="1">
    <location>
        <begin position="234"/>
        <end position="256"/>
    </location>
</feature>
<feature type="region of interest" description="Disordered" evidence="1">
    <location>
        <begin position="41"/>
        <end position="62"/>
    </location>
</feature>
<keyword evidence="3" id="KW-1185">Reference proteome</keyword>
<feature type="region of interest" description="Disordered" evidence="1">
    <location>
        <begin position="161"/>
        <end position="199"/>
    </location>
</feature>
<protein>
    <submittedName>
        <fullName evidence="2">Uncharacterized protein</fullName>
    </submittedName>
</protein>
<feature type="compositionally biased region" description="Polar residues" evidence="1">
    <location>
        <begin position="41"/>
        <end position="59"/>
    </location>
</feature>
<dbReference type="Proteomes" id="UP000623467">
    <property type="component" value="Unassembled WGS sequence"/>
</dbReference>
<feature type="region of interest" description="Disordered" evidence="1">
    <location>
        <begin position="411"/>
        <end position="455"/>
    </location>
</feature>
<evidence type="ECO:0000313" key="3">
    <source>
        <dbReference type="Proteomes" id="UP000623467"/>
    </source>
</evidence>
<evidence type="ECO:0000313" key="2">
    <source>
        <dbReference type="EMBL" id="KAF7328303.1"/>
    </source>
</evidence>
<dbReference type="AlphaFoldDB" id="A0A8H6TZF8"/>
<proteinExistence type="predicted"/>
<accession>A0A8H6TZF8</accession>
<feature type="compositionally biased region" description="Low complexity" evidence="1">
    <location>
        <begin position="442"/>
        <end position="455"/>
    </location>
</feature>
<evidence type="ECO:0000256" key="1">
    <source>
        <dbReference type="SAM" id="MobiDB-lite"/>
    </source>
</evidence>
<gene>
    <name evidence="2" type="ORF">MSAN_02487600</name>
</gene>
<feature type="compositionally biased region" description="Pro residues" evidence="1">
    <location>
        <begin position="170"/>
        <end position="184"/>
    </location>
</feature>
<dbReference type="EMBL" id="JACAZH010000083">
    <property type="protein sequence ID" value="KAF7328303.1"/>
    <property type="molecule type" value="Genomic_DNA"/>
</dbReference>